<organism evidence="1">
    <name type="scientific">Spodoptera frugiperda</name>
    <name type="common">Fall armyworm</name>
    <dbReference type="NCBI Taxonomy" id="7108"/>
    <lineage>
        <taxon>Eukaryota</taxon>
        <taxon>Metazoa</taxon>
        <taxon>Ecdysozoa</taxon>
        <taxon>Arthropoda</taxon>
        <taxon>Hexapoda</taxon>
        <taxon>Insecta</taxon>
        <taxon>Pterygota</taxon>
        <taxon>Neoptera</taxon>
        <taxon>Endopterygota</taxon>
        <taxon>Lepidoptera</taxon>
        <taxon>Glossata</taxon>
        <taxon>Ditrysia</taxon>
        <taxon>Noctuoidea</taxon>
        <taxon>Noctuidae</taxon>
        <taxon>Amphipyrinae</taxon>
        <taxon>Spodoptera</taxon>
    </lineage>
</organism>
<sequence length="270" mass="31196">MTRGPDYAIVNKSFLPMSSFTEYQWCLNLRKREGVSDLLTKKHPIPTPAFRAGAPVNPLGSPQLRIRLRTHGAIFTRARRGGGTAVLFPNSRDRLFARYDMFKCSDSETIAEIVATWNLRTKQYSQQKGTYKGKRPQARIVRIPYDVISTHRIADDAVRTMRNSGRSRMSFYTRQNKIRCNYLQFKHELYSTHTNAQVQEEEPKSSELVIEVLPHQVAAVVRGLAAHEHVMMLQDLLEGEQVVVVIISRCEQVVHFLVRYFTEERMNRDK</sequence>
<accession>A0A2H1W680</accession>
<dbReference type="EMBL" id="ODYU01006603">
    <property type="protein sequence ID" value="SOQ48590.1"/>
    <property type="molecule type" value="Genomic_DNA"/>
</dbReference>
<dbReference type="AlphaFoldDB" id="A0A2H1W680"/>
<proteinExistence type="predicted"/>
<protein>
    <submittedName>
        <fullName evidence="1">SFRICE_008776</fullName>
    </submittedName>
</protein>
<name>A0A2H1W680_SPOFR</name>
<reference evidence="1" key="1">
    <citation type="submission" date="2016-07" db="EMBL/GenBank/DDBJ databases">
        <authorList>
            <person name="Bretaudeau A."/>
        </authorList>
    </citation>
    <scope>NUCLEOTIDE SEQUENCE</scope>
    <source>
        <strain evidence="1">Rice</strain>
        <tissue evidence="1">Whole body</tissue>
    </source>
</reference>
<gene>
    <name evidence="1" type="ORF">SFRICE_008776</name>
</gene>
<evidence type="ECO:0000313" key="1">
    <source>
        <dbReference type="EMBL" id="SOQ48590.1"/>
    </source>
</evidence>